<organism evidence="2 3">
    <name type="scientific">Corynebacterium matruchotii</name>
    <dbReference type="NCBI Taxonomy" id="43768"/>
    <lineage>
        <taxon>Bacteria</taxon>
        <taxon>Bacillati</taxon>
        <taxon>Actinomycetota</taxon>
        <taxon>Actinomycetes</taxon>
        <taxon>Mycobacteriales</taxon>
        <taxon>Corynebacteriaceae</taxon>
        <taxon>Corynebacterium</taxon>
    </lineage>
</organism>
<name>A0A6H9XNL3_9CORY</name>
<comment type="caution">
    <text evidence="2">The sequence shown here is derived from an EMBL/GenBank/DDBJ whole genome shotgun (WGS) entry which is preliminary data.</text>
</comment>
<protein>
    <submittedName>
        <fullName evidence="2">Putative trehalose synthase</fullName>
        <ecNumber evidence="2">2.7.1.-</ecNumber>
    </submittedName>
</protein>
<dbReference type="AlphaFoldDB" id="A0A6H9XNL3"/>
<dbReference type="GO" id="GO:0016740">
    <property type="term" value="F:transferase activity"/>
    <property type="evidence" value="ECO:0007669"/>
    <property type="project" value="UniProtKB-KW"/>
</dbReference>
<dbReference type="InterPro" id="IPR011009">
    <property type="entry name" value="Kinase-like_dom_sf"/>
</dbReference>
<dbReference type="Proteomes" id="UP000249886">
    <property type="component" value="Unassembled WGS sequence"/>
</dbReference>
<keyword evidence="2" id="KW-0808">Transferase</keyword>
<dbReference type="Pfam" id="PF01636">
    <property type="entry name" value="APH"/>
    <property type="match status" value="1"/>
</dbReference>
<reference evidence="2 3" key="1">
    <citation type="submission" date="2018-06" db="EMBL/GenBank/DDBJ databases">
        <authorList>
            <consortium name="Pathogen Informatics"/>
            <person name="Doyle S."/>
        </authorList>
    </citation>
    <scope>NUCLEOTIDE SEQUENCE [LARGE SCALE GENOMIC DNA]</scope>
    <source>
        <strain evidence="2 3">NCTC10254</strain>
    </source>
</reference>
<dbReference type="EMBL" id="UARK01000004">
    <property type="protein sequence ID" value="SPW28119.1"/>
    <property type="molecule type" value="Genomic_DNA"/>
</dbReference>
<dbReference type="GeneID" id="84574413"/>
<dbReference type="InterPro" id="IPR002575">
    <property type="entry name" value="Aminoglycoside_PTrfase"/>
</dbReference>
<dbReference type="SUPFAM" id="SSF56112">
    <property type="entry name" value="Protein kinase-like (PK-like)"/>
    <property type="match status" value="1"/>
</dbReference>
<evidence type="ECO:0000313" key="3">
    <source>
        <dbReference type="Proteomes" id="UP000249886"/>
    </source>
</evidence>
<gene>
    <name evidence="2" type="primary">treX</name>
    <name evidence="2" type="ORF">NCTC10254_01145</name>
</gene>
<dbReference type="EC" id="2.7.1.-" evidence="2"/>
<sequence>MITLSQSLVQDVAGDPVADVCLGHDTRFQVHGDKLTELLDDPEMAESTPVDALQTNTSFITRTTIWKFFRTCEPGLHPDVEVTRALHRHVPEYLGHLTYGDYTTAIVSSRLTDAVSMWDLRPDLGPHLRRLGAVIKDVHEDLAEAFPTGVGTRETLYKQFTDRLELFCERTPVVRKFQDVALAAYEDLPRSFPVQRIHADLHLGQILYADGQYYLIDFEGEPTVPLAQRRLPDSPMRDLAGMVRSFDYAQVAEFSDFLDGYGALSPDDHKLLDAYVMDKLMYEVDYDYNHRKEWLHVPLGTAEKLL</sequence>
<evidence type="ECO:0000313" key="2">
    <source>
        <dbReference type="EMBL" id="SPW28119.1"/>
    </source>
</evidence>
<feature type="domain" description="Aminoglycoside phosphotransferase" evidence="1">
    <location>
        <begin position="75"/>
        <end position="259"/>
    </location>
</feature>
<dbReference type="Gene3D" id="3.90.1200.10">
    <property type="match status" value="1"/>
</dbReference>
<dbReference type="RefSeq" id="WP_005525534.1">
    <property type="nucleotide sequence ID" value="NZ_CAJPQJ010000005.1"/>
</dbReference>
<proteinExistence type="predicted"/>
<evidence type="ECO:0000259" key="1">
    <source>
        <dbReference type="Pfam" id="PF01636"/>
    </source>
</evidence>
<accession>A0A6H9XNL3</accession>